<dbReference type="AlphaFoldDB" id="A0A1H7PQH7"/>
<keyword evidence="1" id="KW-0812">Transmembrane</keyword>
<keyword evidence="3" id="KW-1185">Reference proteome</keyword>
<evidence type="ECO:0000256" key="1">
    <source>
        <dbReference type="SAM" id="Phobius"/>
    </source>
</evidence>
<proteinExistence type="predicted"/>
<dbReference type="EMBL" id="FOAF01000002">
    <property type="protein sequence ID" value="SEL38022.1"/>
    <property type="molecule type" value="Genomic_DNA"/>
</dbReference>
<keyword evidence="1" id="KW-0472">Membrane</keyword>
<gene>
    <name evidence="2" type="ORF">SAMN05661044_02322</name>
</gene>
<sequence>MKRSNNTDEFGFWTYKRYANNEILLYAIMIIGILLGIAVFS</sequence>
<name>A0A1H7PQH7_OLID1</name>
<accession>A0A1H7PQH7</accession>
<reference evidence="3" key="1">
    <citation type="submission" date="2016-10" db="EMBL/GenBank/DDBJ databases">
        <authorList>
            <person name="Varghese N."/>
            <person name="Submissions S."/>
        </authorList>
    </citation>
    <scope>NUCLEOTIDE SEQUENCE [LARGE SCALE GENOMIC DNA]</scope>
    <source>
        <strain evidence="3">DSM 18733</strain>
    </source>
</reference>
<keyword evidence="1" id="KW-1133">Transmembrane helix</keyword>
<organism evidence="2 3">
    <name type="scientific">Olivibacter domesticus</name>
    <name type="common">Pseudosphingobacterium domesticum</name>
    <dbReference type="NCBI Taxonomy" id="407022"/>
    <lineage>
        <taxon>Bacteria</taxon>
        <taxon>Pseudomonadati</taxon>
        <taxon>Bacteroidota</taxon>
        <taxon>Sphingobacteriia</taxon>
        <taxon>Sphingobacteriales</taxon>
        <taxon>Sphingobacteriaceae</taxon>
        <taxon>Olivibacter</taxon>
    </lineage>
</organism>
<feature type="transmembrane region" description="Helical" evidence="1">
    <location>
        <begin position="23"/>
        <end position="40"/>
    </location>
</feature>
<evidence type="ECO:0000313" key="3">
    <source>
        <dbReference type="Proteomes" id="UP000199421"/>
    </source>
</evidence>
<dbReference type="Proteomes" id="UP000199421">
    <property type="component" value="Unassembled WGS sequence"/>
</dbReference>
<evidence type="ECO:0000313" key="2">
    <source>
        <dbReference type="EMBL" id="SEL38022.1"/>
    </source>
</evidence>
<dbReference type="STRING" id="407022.SAMN05661044_02322"/>
<protein>
    <submittedName>
        <fullName evidence="2">Uncharacterized protein</fullName>
    </submittedName>
</protein>